<dbReference type="InterPro" id="IPR003607">
    <property type="entry name" value="HD/PDEase_dom"/>
</dbReference>
<dbReference type="InterPro" id="IPR050798">
    <property type="entry name" value="YhaM_exoribonuc/phosphodiest"/>
</dbReference>
<name>A0A172T4W3_FERPE</name>
<gene>
    <name evidence="3" type="ORF">JM64_09105</name>
</gene>
<dbReference type="SUPFAM" id="SSF50249">
    <property type="entry name" value="Nucleic acid-binding proteins"/>
    <property type="match status" value="1"/>
</dbReference>
<dbReference type="GO" id="GO:0031125">
    <property type="term" value="P:rRNA 3'-end processing"/>
    <property type="evidence" value="ECO:0007669"/>
    <property type="project" value="TreeGrafter"/>
</dbReference>
<dbReference type="EMBL" id="CP011393">
    <property type="protein sequence ID" value="ANE42059.1"/>
    <property type="molecule type" value="Genomic_DNA"/>
</dbReference>
<dbReference type="CDD" id="cd00077">
    <property type="entry name" value="HDc"/>
    <property type="match status" value="1"/>
</dbReference>
<dbReference type="InterPro" id="IPR006674">
    <property type="entry name" value="HD_domain"/>
</dbReference>
<sequence>MNGFREALEKLRSPYVEELRNWIDKEIDGIYKIKSKKLQEAKDGKKFLLLTLEDRTGSVRAVDWYNAEANDEKLQVGHVVNVRGKVVYFEERVQINVLNEQDAIKKLSENEYDIERFVRSAENVEEMYKSVLRLIDTIRDEDYKTILQRFFVEDKNFVEMFKSSPAGMRIHHAYKGGLLEHSLSVAKLVDSVCRIYNQLDRDLLVTGALLHDIGKVKEYAVNSNGIEVTTEGELVGHIVIGIEMLAQKARGISYEKFLKLKHLIASHHGEFEWGSPVLPKTPEALVLHFIENMDSKINRVMQIIDKEDKEKDWSEYDSNLSRRFFLK</sequence>
<dbReference type="Proteomes" id="UP000077096">
    <property type="component" value="Chromosome"/>
</dbReference>
<protein>
    <submittedName>
        <fullName evidence="3">Phosphohydrolase</fullName>
    </submittedName>
</protein>
<dbReference type="SMART" id="SM00471">
    <property type="entry name" value="HDc"/>
    <property type="match status" value="1"/>
</dbReference>
<dbReference type="PANTHER" id="PTHR37294">
    <property type="entry name" value="3'-5' EXORIBONUCLEASE YHAM"/>
    <property type="match status" value="1"/>
</dbReference>
<dbReference type="Pfam" id="PF01336">
    <property type="entry name" value="tRNA_anti-codon"/>
    <property type="match status" value="1"/>
</dbReference>
<dbReference type="Pfam" id="PF01966">
    <property type="entry name" value="HD"/>
    <property type="match status" value="1"/>
</dbReference>
<dbReference type="KEGG" id="fng:JM64_09105"/>
<feature type="domain" description="HD/PDEase" evidence="2">
    <location>
        <begin position="174"/>
        <end position="305"/>
    </location>
</feature>
<dbReference type="Gene3D" id="1.10.3210.10">
    <property type="entry name" value="Hypothetical protein af1432"/>
    <property type="match status" value="1"/>
</dbReference>
<keyword evidence="1 3" id="KW-0378">Hydrolase</keyword>
<dbReference type="InterPro" id="IPR012340">
    <property type="entry name" value="NA-bd_OB-fold"/>
</dbReference>
<dbReference type="CDD" id="cd04492">
    <property type="entry name" value="YhaM_OBF_like"/>
    <property type="match status" value="1"/>
</dbReference>
<dbReference type="PATRIC" id="fig|93466.3.peg.1898"/>
<dbReference type="PANTHER" id="PTHR37294:SF1">
    <property type="entry name" value="3'-5' EXORIBONUCLEASE YHAM"/>
    <property type="match status" value="1"/>
</dbReference>
<evidence type="ECO:0000259" key="2">
    <source>
        <dbReference type="SMART" id="SM00471"/>
    </source>
</evidence>
<dbReference type="Gene3D" id="2.40.50.140">
    <property type="entry name" value="Nucleic acid-binding proteins"/>
    <property type="match status" value="1"/>
</dbReference>
<evidence type="ECO:0000313" key="4">
    <source>
        <dbReference type="Proteomes" id="UP000077096"/>
    </source>
</evidence>
<accession>A0A172T4W3</accession>
<dbReference type="AlphaFoldDB" id="A0A172T4W3"/>
<proteinExistence type="predicted"/>
<dbReference type="SUPFAM" id="SSF109604">
    <property type="entry name" value="HD-domain/PDEase-like"/>
    <property type="match status" value="1"/>
</dbReference>
<dbReference type="GO" id="GO:0003676">
    <property type="term" value="F:nucleic acid binding"/>
    <property type="evidence" value="ECO:0007669"/>
    <property type="project" value="InterPro"/>
</dbReference>
<dbReference type="InterPro" id="IPR004365">
    <property type="entry name" value="NA-bd_OB_tRNA"/>
</dbReference>
<evidence type="ECO:0000313" key="3">
    <source>
        <dbReference type="EMBL" id="ANE42059.1"/>
    </source>
</evidence>
<organism evidence="3 4">
    <name type="scientific">Fervidobacterium pennivorans</name>
    <dbReference type="NCBI Taxonomy" id="93466"/>
    <lineage>
        <taxon>Bacteria</taxon>
        <taxon>Thermotogati</taxon>
        <taxon>Thermotogota</taxon>
        <taxon>Thermotogae</taxon>
        <taxon>Thermotogales</taxon>
        <taxon>Fervidobacteriaceae</taxon>
        <taxon>Fervidobacterium</taxon>
    </lineage>
</organism>
<evidence type="ECO:0000256" key="1">
    <source>
        <dbReference type="ARBA" id="ARBA00022801"/>
    </source>
</evidence>
<dbReference type="GO" id="GO:0016787">
    <property type="term" value="F:hydrolase activity"/>
    <property type="evidence" value="ECO:0007669"/>
    <property type="project" value="UniProtKB-KW"/>
</dbReference>
<reference evidence="3 4" key="1">
    <citation type="submission" date="2014-08" db="EMBL/GenBank/DDBJ databases">
        <title>Fervidobacterium pennivorans DYC genome.</title>
        <authorList>
            <person name="Wushke S."/>
        </authorList>
    </citation>
    <scope>NUCLEOTIDE SEQUENCE [LARGE SCALE GENOMIC DNA]</scope>
    <source>
        <strain evidence="3 4">DYC</strain>
    </source>
</reference>
<dbReference type="InterPro" id="IPR006675">
    <property type="entry name" value="HDIG_dom"/>
</dbReference>
<dbReference type="NCBIfam" id="TIGR00277">
    <property type="entry name" value="HDIG"/>
    <property type="match status" value="1"/>
</dbReference>
<dbReference type="OrthoDB" id="9778453at2"/>